<accession>A0A2V1E7Q8</accession>
<keyword evidence="1" id="KW-0732">Signal</keyword>
<reference evidence="2 3" key="1">
    <citation type="journal article" date="2018" name="Sci. Rep.">
        <title>Comparative genomics provides insights into the lifestyle and reveals functional heterogeneity of dark septate endophytic fungi.</title>
        <authorList>
            <person name="Knapp D.G."/>
            <person name="Nemeth J.B."/>
            <person name="Barry K."/>
            <person name="Hainaut M."/>
            <person name="Henrissat B."/>
            <person name="Johnson J."/>
            <person name="Kuo A."/>
            <person name="Lim J.H.P."/>
            <person name="Lipzen A."/>
            <person name="Nolan M."/>
            <person name="Ohm R.A."/>
            <person name="Tamas L."/>
            <person name="Grigoriev I.V."/>
            <person name="Spatafora J.W."/>
            <person name="Nagy L.G."/>
            <person name="Kovacs G.M."/>
        </authorList>
    </citation>
    <scope>NUCLEOTIDE SEQUENCE [LARGE SCALE GENOMIC DNA]</scope>
    <source>
        <strain evidence="2 3">DSE2036</strain>
    </source>
</reference>
<evidence type="ECO:0000313" key="2">
    <source>
        <dbReference type="EMBL" id="PVI05350.1"/>
    </source>
</evidence>
<dbReference type="STRING" id="97972.A0A2V1E7Q8"/>
<dbReference type="InterPro" id="IPR052953">
    <property type="entry name" value="Ser-rich/MCO-related"/>
</dbReference>
<dbReference type="Proteomes" id="UP000244855">
    <property type="component" value="Unassembled WGS sequence"/>
</dbReference>
<dbReference type="OrthoDB" id="2331100at2759"/>
<feature type="signal peptide" evidence="1">
    <location>
        <begin position="1"/>
        <end position="20"/>
    </location>
</feature>
<evidence type="ECO:0000256" key="1">
    <source>
        <dbReference type="SAM" id="SignalP"/>
    </source>
</evidence>
<organism evidence="2 3">
    <name type="scientific">Periconia macrospinosa</name>
    <dbReference type="NCBI Taxonomy" id="97972"/>
    <lineage>
        <taxon>Eukaryota</taxon>
        <taxon>Fungi</taxon>
        <taxon>Dikarya</taxon>
        <taxon>Ascomycota</taxon>
        <taxon>Pezizomycotina</taxon>
        <taxon>Dothideomycetes</taxon>
        <taxon>Pleosporomycetidae</taxon>
        <taxon>Pleosporales</taxon>
        <taxon>Massarineae</taxon>
        <taxon>Periconiaceae</taxon>
        <taxon>Periconia</taxon>
    </lineage>
</organism>
<sequence>MVYSTLIVAAMGATLPLAFASPSYPVVNGTSTIPYKPSSTGSSKPAAQTVVVGKNGLTFTPDTIKAKVGEQIVFEFFPKNHAVVQANFETPCIPKDGGINSGFVPTPEGRAVSLAGPYHT</sequence>
<dbReference type="PANTHER" id="PTHR34883:SF15">
    <property type="entry name" value="EXTRACELLULAR SERINE-RICH PROTEIN"/>
    <property type="match status" value="1"/>
</dbReference>
<dbReference type="AlphaFoldDB" id="A0A2V1E7Q8"/>
<feature type="chain" id="PRO_5016071006" description="Cupredoxin" evidence="1">
    <location>
        <begin position="21"/>
        <end position="120"/>
    </location>
</feature>
<evidence type="ECO:0008006" key="4">
    <source>
        <dbReference type="Google" id="ProtNLM"/>
    </source>
</evidence>
<dbReference type="SUPFAM" id="SSF49503">
    <property type="entry name" value="Cupredoxins"/>
    <property type="match status" value="1"/>
</dbReference>
<dbReference type="EMBL" id="KZ805314">
    <property type="protein sequence ID" value="PVI05350.1"/>
    <property type="molecule type" value="Genomic_DNA"/>
</dbReference>
<name>A0A2V1E7Q8_9PLEO</name>
<dbReference type="InterPro" id="IPR008972">
    <property type="entry name" value="Cupredoxin"/>
</dbReference>
<gene>
    <name evidence="2" type="ORF">DM02DRAFT_610663</name>
</gene>
<proteinExistence type="predicted"/>
<protein>
    <recommendedName>
        <fullName evidence="4">Cupredoxin</fullName>
    </recommendedName>
</protein>
<dbReference type="PANTHER" id="PTHR34883">
    <property type="entry name" value="SERINE-RICH PROTEIN, PUTATIVE-RELATED-RELATED"/>
    <property type="match status" value="1"/>
</dbReference>
<evidence type="ECO:0000313" key="3">
    <source>
        <dbReference type="Proteomes" id="UP000244855"/>
    </source>
</evidence>
<dbReference type="Gene3D" id="2.60.40.420">
    <property type="entry name" value="Cupredoxins - blue copper proteins"/>
    <property type="match status" value="1"/>
</dbReference>
<keyword evidence="3" id="KW-1185">Reference proteome</keyword>